<organism evidence="2 3">
    <name type="scientific">Mycena rosella</name>
    <name type="common">Pink bonnet</name>
    <name type="synonym">Agaricus rosellus</name>
    <dbReference type="NCBI Taxonomy" id="1033263"/>
    <lineage>
        <taxon>Eukaryota</taxon>
        <taxon>Fungi</taxon>
        <taxon>Dikarya</taxon>
        <taxon>Basidiomycota</taxon>
        <taxon>Agaricomycotina</taxon>
        <taxon>Agaricomycetes</taxon>
        <taxon>Agaricomycetidae</taxon>
        <taxon>Agaricales</taxon>
        <taxon>Marasmiineae</taxon>
        <taxon>Mycenaceae</taxon>
        <taxon>Mycena</taxon>
    </lineage>
</organism>
<evidence type="ECO:0000313" key="3">
    <source>
        <dbReference type="Proteomes" id="UP001221757"/>
    </source>
</evidence>
<accession>A0AAD7GHL7</accession>
<feature type="region of interest" description="Disordered" evidence="1">
    <location>
        <begin position="100"/>
        <end position="121"/>
    </location>
</feature>
<reference evidence="2" key="1">
    <citation type="submission" date="2023-03" db="EMBL/GenBank/DDBJ databases">
        <title>Massive genome expansion in bonnet fungi (Mycena s.s.) driven by repeated elements and novel gene families across ecological guilds.</title>
        <authorList>
            <consortium name="Lawrence Berkeley National Laboratory"/>
            <person name="Harder C.B."/>
            <person name="Miyauchi S."/>
            <person name="Viragh M."/>
            <person name="Kuo A."/>
            <person name="Thoen E."/>
            <person name="Andreopoulos B."/>
            <person name="Lu D."/>
            <person name="Skrede I."/>
            <person name="Drula E."/>
            <person name="Henrissat B."/>
            <person name="Morin E."/>
            <person name="Kohler A."/>
            <person name="Barry K."/>
            <person name="LaButti K."/>
            <person name="Morin E."/>
            <person name="Salamov A."/>
            <person name="Lipzen A."/>
            <person name="Mereny Z."/>
            <person name="Hegedus B."/>
            <person name="Baldrian P."/>
            <person name="Stursova M."/>
            <person name="Weitz H."/>
            <person name="Taylor A."/>
            <person name="Grigoriev I.V."/>
            <person name="Nagy L.G."/>
            <person name="Martin F."/>
            <person name="Kauserud H."/>
        </authorList>
    </citation>
    <scope>NUCLEOTIDE SEQUENCE</scope>
    <source>
        <strain evidence="2">CBHHK067</strain>
    </source>
</reference>
<comment type="caution">
    <text evidence="2">The sequence shown here is derived from an EMBL/GenBank/DDBJ whole genome shotgun (WGS) entry which is preliminary data.</text>
</comment>
<evidence type="ECO:0000313" key="2">
    <source>
        <dbReference type="EMBL" id="KAJ7689411.1"/>
    </source>
</evidence>
<keyword evidence="3" id="KW-1185">Reference proteome</keyword>
<evidence type="ECO:0000256" key="1">
    <source>
        <dbReference type="SAM" id="MobiDB-lite"/>
    </source>
</evidence>
<gene>
    <name evidence="2" type="ORF">B0H17DRAFT_637170</name>
</gene>
<protein>
    <submittedName>
        <fullName evidence="2">Uncharacterized protein</fullName>
    </submittedName>
</protein>
<proteinExistence type="predicted"/>
<dbReference type="Proteomes" id="UP001221757">
    <property type="component" value="Unassembled WGS sequence"/>
</dbReference>
<dbReference type="EMBL" id="JARKIE010000072">
    <property type="protein sequence ID" value="KAJ7689411.1"/>
    <property type="molecule type" value="Genomic_DNA"/>
</dbReference>
<name>A0AAD7GHL7_MYCRO</name>
<sequence>MSTSQQSPAIARKIRKYMHYSHQATIEKRDAVEWKLRYGPKNPKNTLRSRGVLCRPKIPKDNYSGPPALGTYLLTIAHESNPRRRRGRICLLQKKFAPSTTSTHSELGNYMRPHQSTDKSDKCYRRYLPQI</sequence>
<dbReference type="AlphaFoldDB" id="A0AAD7GHL7"/>